<evidence type="ECO:0000313" key="2">
    <source>
        <dbReference type="EMBL" id="KAL3677833.1"/>
    </source>
</evidence>
<dbReference type="PANTHER" id="PTHR31635">
    <property type="entry name" value="REVERSE TRANSCRIPTASE DOMAIN-CONTAINING PROTEIN-RELATED"/>
    <property type="match status" value="1"/>
</dbReference>
<dbReference type="PANTHER" id="PTHR31635:SF196">
    <property type="entry name" value="REVERSE TRANSCRIPTASE DOMAIN-CONTAINING PROTEIN-RELATED"/>
    <property type="match status" value="1"/>
</dbReference>
<reference evidence="2 3" key="1">
    <citation type="submission" date="2024-09" db="EMBL/GenBank/DDBJ databases">
        <title>Chromosome-scale assembly of Riccia sorocarpa.</title>
        <authorList>
            <person name="Paukszto L."/>
        </authorList>
    </citation>
    <scope>NUCLEOTIDE SEQUENCE [LARGE SCALE GENOMIC DNA]</scope>
    <source>
        <strain evidence="2">LP-2024</strain>
        <tissue evidence="2">Aerial parts of the thallus</tissue>
    </source>
</reference>
<proteinExistence type="predicted"/>
<feature type="domain" description="Reverse transcriptase" evidence="1">
    <location>
        <begin position="17"/>
        <end position="145"/>
    </location>
</feature>
<evidence type="ECO:0000259" key="1">
    <source>
        <dbReference type="Pfam" id="PF00078"/>
    </source>
</evidence>
<comment type="caution">
    <text evidence="2">The sequence shown here is derived from an EMBL/GenBank/DDBJ whole genome shotgun (WGS) entry which is preliminary data.</text>
</comment>
<sequence>MGRRIRSESYFPETGFLKAYDRVEFTYLWETFKAMGFGDDTIERIQGLAHNGSSVVHINQRFTEDIEVRRGVRQGCPLAPLLFALCTQPLMKMLRVEEVAGRIKGLGISRDRSLLHQLFADDTGICITAEERYFQTAKEVVNSTGKPKTNLIAWWKFGIKKDEGGLNWVPLKDKGTALQIRNVAQILEDKDIEWVQMAKNMI</sequence>
<keyword evidence="3" id="KW-1185">Reference proteome</keyword>
<dbReference type="Pfam" id="PF00078">
    <property type="entry name" value="RVT_1"/>
    <property type="match status" value="1"/>
</dbReference>
<accession>A0ABD3GF68</accession>
<dbReference type="EMBL" id="JBJQOH010000007">
    <property type="protein sequence ID" value="KAL3677833.1"/>
    <property type="molecule type" value="Genomic_DNA"/>
</dbReference>
<gene>
    <name evidence="2" type="ORF">R1sor_020789</name>
</gene>
<dbReference type="AlphaFoldDB" id="A0ABD3GF68"/>
<dbReference type="Proteomes" id="UP001633002">
    <property type="component" value="Unassembled WGS sequence"/>
</dbReference>
<evidence type="ECO:0000313" key="3">
    <source>
        <dbReference type="Proteomes" id="UP001633002"/>
    </source>
</evidence>
<name>A0ABD3GF68_9MARC</name>
<dbReference type="InterPro" id="IPR000477">
    <property type="entry name" value="RT_dom"/>
</dbReference>
<protein>
    <recommendedName>
        <fullName evidence="1">Reverse transcriptase domain-containing protein</fullName>
    </recommendedName>
</protein>
<organism evidence="2 3">
    <name type="scientific">Riccia sorocarpa</name>
    <dbReference type="NCBI Taxonomy" id="122646"/>
    <lineage>
        <taxon>Eukaryota</taxon>
        <taxon>Viridiplantae</taxon>
        <taxon>Streptophyta</taxon>
        <taxon>Embryophyta</taxon>
        <taxon>Marchantiophyta</taxon>
        <taxon>Marchantiopsida</taxon>
        <taxon>Marchantiidae</taxon>
        <taxon>Marchantiales</taxon>
        <taxon>Ricciaceae</taxon>
        <taxon>Riccia</taxon>
    </lineage>
</organism>